<dbReference type="Proteomes" id="UP000582659">
    <property type="component" value="Unassembled WGS sequence"/>
</dbReference>
<feature type="domain" description="Matrin-type" evidence="7">
    <location>
        <begin position="141"/>
        <end position="171"/>
    </location>
</feature>
<feature type="compositionally biased region" description="Gly residues" evidence="6">
    <location>
        <begin position="255"/>
        <end position="264"/>
    </location>
</feature>
<dbReference type="PROSITE" id="PS50171">
    <property type="entry name" value="ZF_MATRIN"/>
    <property type="match status" value="1"/>
</dbReference>
<organism evidence="8 9">
    <name type="scientific">Bursaphelenchus xylophilus</name>
    <name type="common">Pinewood nematode worm</name>
    <name type="synonym">Aphelenchoides xylophilus</name>
    <dbReference type="NCBI Taxonomy" id="6326"/>
    <lineage>
        <taxon>Eukaryota</taxon>
        <taxon>Metazoa</taxon>
        <taxon>Ecdysozoa</taxon>
        <taxon>Nematoda</taxon>
        <taxon>Chromadorea</taxon>
        <taxon>Rhabditida</taxon>
        <taxon>Tylenchina</taxon>
        <taxon>Tylenchomorpha</taxon>
        <taxon>Aphelenchoidea</taxon>
        <taxon>Aphelenchoididae</taxon>
        <taxon>Bursaphelenchus</taxon>
    </lineage>
</organism>
<dbReference type="GO" id="GO:0003676">
    <property type="term" value="F:nucleic acid binding"/>
    <property type="evidence" value="ECO:0007669"/>
    <property type="project" value="InterPro"/>
</dbReference>
<dbReference type="SMR" id="A0A811M3A6"/>
<dbReference type="GO" id="GO:0000398">
    <property type="term" value="P:mRNA splicing, via spliceosome"/>
    <property type="evidence" value="ECO:0007669"/>
    <property type="project" value="InterPro"/>
</dbReference>
<evidence type="ECO:0000313" key="9">
    <source>
        <dbReference type="Proteomes" id="UP000659654"/>
    </source>
</evidence>
<dbReference type="Pfam" id="PF12171">
    <property type="entry name" value="zf-C2H2_jaz"/>
    <property type="match status" value="1"/>
</dbReference>
<evidence type="ECO:0000256" key="4">
    <source>
        <dbReference type="ARBA" id="ARBA00022833"/>
    </source>
</evidence>
<comment type="caution">
    <text evidence="8">The sequence shown here is derived from an EMBL/GenBank/DDBJ whole genome shotgun (WGS) entry which is preliminary data.</text>
</comment>
<dbReference type="InterPro" id="IPR036236">
    <property type="entry name" value="Znf_C2H2_sf"/>
</dbReference>
<dbReference type="SMART" id="SM00451">
    <property type="entry name" value="ZnF_U1"/>
    <property type="match status" value="1"/>
</dbReference>
<gene>
    <name evidence="8" type="ORF">BXYJ_LOCUS13474</name>
</gene>
<dbReference type="InterPro" id="IPR003604">
    <property type="entry name" value="Matrin/U1-like-C_Znf_C2H2"/>
</dbReference>
<evidence type="ECO:0000256" key="1">
    <source>
        <dbReference type="ARBA" id="ARBA00004123"/>
    </source>
</evidence>
<dbReference type="InterPro" id="IPR022755">
    <property type="entry name" value="Znf_C2H2_jaz"/>
</dbReference>
<keyword evidence="2" id="KW-0479">Metal-binding</keyword>
<feature type="compositionally biased region" description="Acidic residues" evidence="6">
    <location>
        <begin position="235"/>
        <end position="246"/>
    </location>
</feature>
<dbReference type="PANTHER" id="PTHR45986:SF1">
    <property type="entry name" value="ZINC FINGER MATRIN-TYPE PROTEIN 2"/>
    <property type="match status" value="1"/>
</dbReference>
<dbReference type="GO" id="GO:0046540">
    <property type="term" value="C:U4/U6 x U5 tri-snRNP complex"/>
    <property type="evidence" value="ECO:0007669"/>
    <property type="project" value="TreeGrafter"/>
</dbReference>
<dbReference type="InterPro" id="IPR000690">
    <property type="entry name" value="Matrin/U1-C_Znf_C2H2"/>
</dbReference>
<evidence type="ECO:0000256" key="2">
    <source>
        <dbReference type="ARBA" id="ARBA00022723"/>
    </source>
</evidence>
<reference evidence="8" key="1">
    <citation type="submission" date="2020-09" db="EMBL/GenBank/DDBJ databases">
        <authorList>
            <person name="Kikuchi T."/>
        </authorList>
    </citation>
    <scope>NUCLEOTIDE SEQUENCE</scope>
    <source>
        <strain evidence="8">Ka4C1</strain>
    </source>
</reference>
<dbReference type="OrthoDB" id="30343at2759"/>
<dbReference type="SUPFAM" id="SSF57667">
    <property type="entry name" value="beta-beta-alpha zinc fingers"/>
    <property type="match status" value="1"/>
</dbReference>
<feature type="compositionally biased region" description="Basic and acidic residues" evidence="6">
    <location>
        <begin position="188"/>
        <end position="203"/>
    </location>
</feature>
<dbReference type="FunFam" id="3.30.160.60:FF:002461">
    <property type="entry name" value="Zinc finger matrin-type protein 2"/>
    <property type="match status" value="1"/>
</dbReference>
<evidence type="ECO:0000259" key="7">
    <source>
        <dbReference type="PROSITE" id="PS50171"/>
    </source>
</evidence>
<dbReference type="EMBL" id="CAJFDI010000006">
    <property type="protein sequence ID" value="CAD5233383.1"/>
    <property type="molecule type" value="Genomic_DNA"/>
</dbReference>
<keyword evidence="4" id="KW-0862">Zinc</keyword>
<name>A0A811M3A6_BURXY</name>
<evidence type="ECO:0000313" key="8">
    <source>
        <dbReference type="EMBL" id="CAD5233383.1"/>
    </source>
</evidence>
<dbReference type="PANTHER" id="PTHR45986">
    <property type="entry name" value="ZINC FINGER MATRIN-TYPE PROTEIN 2"/>
    <property type="match status" value="1"/>
</dbReference>
<feature type="region of interest" description="Disordered" evidence="6">
    <location>
        <begin position="188"/>
        <end position="264"/>
    </location>
</feature>
<dbReference type="Proteomes" id="UP000659654">
    <property type="component" value="Unassembled WGS sequence"/>
</dbReference>
<accession>A0A811M3A6</accession>
<keyword evidence="5" id="KW-0539">Nucleus</keyword>
<evidence type="ECO:0000256" key="5">
    <source>
        <dbReference type="ARBA" id="ARBA00023242"/>
    </source>
</evidence>
<dbReference type="EMBL" id="CAJFCV020000006">
    <property type="protein sequence ID" value="CAG9128400.1"/>
    <property type="molecule type" value="Genomic_DNA"/>
</dbReference>
<dbReference type="AlphaFoldDB" id="A0A811M3A6"/>
<keyword evidence="3" id="KW-0863">Zinc-finger</keyword>
<sequence length="264" mass="30411">MHRSSSSEGVLDRVSQKEKLQKGLSNPCWPCYLLYGTNVRSICRMSFYQKTGKAAESLNHRRTWDKTEYEIKANERAQRDKEQAEALKKGKKVKVLLPDGSKPPPPKKLLEARKEKVDLESVVGKQQVINKTSTTENTGGFYCDICDCIMKDSVNYLDHINGKNHQRNLGFTMKVKRSTVDDIRERLNMKKHERMSEKRKAEQNTEEDLKEEEAKLADLKRQRKEQKGKKKARMDEEEGEEPPVDDELMKMMGISGFGGSKKNN</sequence>
<dbReference type="Gene3D" id="3.30.160.60">
    <property type="entry name" value="Classic Zinc Finger"/>
    <property type="match status" value="1"/>
</dbReference>
<dbReference type="GO" id="GO:0005681">
    <property type="term" value="C:spliceosomal complex"/>
    <property type="evidence" value="ECO:0007669"/>
    <property type="project" value="InterPro"/>
</dbReference>
<proteinExistence type="predicted"/>
<protein>
    <submittedName>
        <fullName evidence="8">(pine wood nematode) hypothetical protein</fullName>
    </submittedName>
</protein>
<dbReference type="InterPro" id="IPR040107">
    <property type="entry name" value="Snu23"/>
</dbReference>
<keyword evidence="9" id="KW-1185">Reference proteome</keyword>
<dbReference type="GO" id="GO:0008270">
    <property type="term" value="F:zinc ion binding"/>
    <property type="evidence" value="ECO:0007669"/>
    <property type="project" value="UniProtKB-KW"/>
</dbReference>
<evidence type="ECO:0000256" key="6">
    <source>
        <dbReference type="SAM" id="MobiDB-lite"/>
    </source>
</evidence>
<comment type="subcellular location">
    <subcellularLocation>
        <location evidence="1">Nucleus</location>
    </subcellularLocation>
</comment>
<evidence type="ECO:0000256" key="3">
    <source>
        <dbReference type="ARBA" id="ARBA00022771"/>
    </source>
</evidence>
<feature type="compositionally biased region" description="Basic residues" evidence="6">
    <location>
        <begin position="221"/>
        <end position="232"/>
    </location>
</feature>